<feature type="region of interest" description="Disordered" evidence="1">
    <location>
        <begin position="1"/>
        <end position="83"/>
    </location>
</feature>
<dbReference type="Pfam" id="PF13843">
    <property type="entry name" value="DDE_Tnp_1_7"/>
    <property type="match status" value="1"/>
</dbReference>
<dbReference type="PANTHER" id="PTHR47272">
    <property type="entry name" value="DDE_TNP_1_7 DOMAIN-CONTAINING PROTEIN"/>
    <property type="match status" value="1"/>
</dbReference>
<feature type="compositionally biased region" description="Acidic residues" evidence="1">
    <location>
        <begin position="21"/>
        <end position="34"/>
    </location>
</feature>
<evidence type="ECO:0000313" key="4">
    <source>
        <dbReference type="Proteomes" id="UP001314205"/>
    </source>
</evidence>
<evidence type="ECO:0000256" key="1">
    <source>
        <dbReference type="SAM" id="MobiDB-lite"/>
    </source>
</evidence>
<protein>
    <recommendedName>
        <fullName evidence="2">PiggyBac transposable element-derived protein domain-containing protein</fullName>
    </recommendedName>
</protein>
<evidence type="ECO:0000313" key="3">
    <source>
        <dbReference type="EMBL" id="CAK1596376.1"/>
    </source>
</evidence>
<reference evidence="3 4" key="1">
    <citation type="submission" date="2023-11" db="EMBL/GenBank/DDBJ databases">
        <authorList>
            <person name="Hedman E."/>
            <person name="Englund M."/>
            <person name="Stromberg M."/>
            <person name="Nyberg Akerstrom W."/>
            <person name="Nylinder S."/>
            <person name="Jareborg N."/>
            <person name="Kallberg Y."/>
            <person name="Kronander E."/>
        </authorList>
    </citation>
    <scope>NUCLEOTIDE SEQUENCE [LARGE SCALE GENOMIC DNA]</scope>
</reference>
<feature type="compositionally biased region" description="Acidic residues" evidence="1">
    <location>
        <begin position="46"/>
        <end position="60"/>
    </location>
</feature>
<feature type="compositionally biased region" description="Basic and acidic residues" evidence="1">
    <location>
        <begin position="1"/>
        <end position="20"/>
    </location>
</feature>
<name>A0AAV1LMJ9_9NEOP</name>
<organism evidence="3 4">
    <name type="scientific">Parnassius mnemosyne</name>
    <name type="common">clouded apollo</name>
    <dbReference type="NCBI Taxonomy" id="213953"/>
    <lineage>
        <taxon>Eukaryota</taxon>
        <taxon>Metazoa</taxon>
        <taxon>Ecdysozoa</taxon>
        <taxon>Arthropoda</taxon>
        <taxon>Hexapoda</taxon>
        <taxon>Insecta</taxon>
        <taxon>Pterygota</taxon>
        <taxon>Neoptera</taxon>
        <taxon>Endopterygota</taxon>
        <taxon>Lepidoptera</taxon>
        <taxon>Glossata</taxon>
        <taxon>Ditrysia</taxon>
        <taxon>Papilionoidea</taxon>
        <taxon>Papilionidae</taxon>
        <taxon>Parnassiinae</taxon>
        <taxon>Parnassini</taxon>
        <taxon>Parnassius</taxon>
        <taxon>Driopa</taxon>
    </lineage>
</organism>
<evidence type="ECO:0000259" key="2">
    <source>
        <dbReference type="Pfam" id="PF13843"/>
    </source>
</evidence>
<sequence length="368" mass="42989">MSRRLKDDDIEDLLARKENGDISEDEEDMGDMNEIDYHPDLQDLISELEDNNDDDEEDNENPPSNMEKGWLDHFNSPAPGPSNCQPHSSLLGVAAWRQRSRELIWKKRNLQYSEERIRFTGNTDLSPPQAALETPLQFFSEFMNEDILTVIVEQTNLYITQKNVSNCPPVTATEIRQFLGIIIFMSVYYYPNVRYYWGKYGFDHIRQTMTVNRFEKIRSIIHFNDNAQHKPIGHPNHDRLHKIRPVVVHLNKLFVSVAPFDQRLSLDEQMCSTKVAHFMKQYLPNKPHKWGFKLFFFCSLSGYAYSFEIYSGKQNVDNLSDEPDIGVVGNTVIRLCRSIPRKMNHILYFDNFYTSVPLLYYLLTASLV</sequence>
<dbReference type="AlphaFoldDB" id="A0AAV1LMJ9"/>
<gene>
    <name evidence="3" type="ORF">PARMNEM_LOCUS15733</name>
</gene>
<dbReference type="InterPro" id="IPR029526">
    <property type="entry name" value="PGBD"/>
</dbReference>
<keyword evidence="4" id="KW-1185">Reference proteome</keyword>
<dbReference type="EMBL" id="CAVLGL010000093">
    <property type="protein sequence ID" value="CAK1596376.1"/>
    <property type="molecule type" value="Genomic_DNA"/>
</dbReference>
<dbReference type="PANTHER" id="PTHR47272:SF1">
    <property type="entry name" value="PIGGYBAC TRANSPOSABLE ELEMENT-DERIVED PROTEIN 3-LIKE"/>
    <property type="match status" value="1"/>
</dbReference>
<proteinExistence type="predicted"/>
<accession>A0AAV1LMJ9</accession>
<comment type="caution">
    <text evidence="3">The sequence shown here is derived from an EMBL/GenBank/DDBJ whole genome shotgun (WGS) entry which is preliminary data.</text>
</comment>
<feature type="domain" description="PiggyBac transposable element-derived protein" evidence="2">
    <location>
        <begin position="134"/>
        <end position="364"/>
    </location>
</feature>
<dbReference type="Proteomes" id="UP001314205">
    <property type="component" value="Unassembled WGS sequence"/>
</dbReference>